<sequence length="203" mass="23730">MFRKLRWFIGLNHRYWSAKRLLNANLQQQPCLALPKPSPTLDAAHEIAIYIHRFHNLDLFKQGWYRIKITVRWEDNENTYPGTPSRVVQYEGEGGFELGSPHKGEWEMSAPELSSDNFHGGGWRIDDTDNSFSTQPFRIRNARQDVFLSVLISFNLALGLSCRLLWKDALLLFMNSVFLLKLFWEFILIVLFILMLPMLSLLI</sequence>
<gene>
    <name evidence="2" type="ORF">FSB_LOCUS40367</name>
</gene>
<keyword evidence="1" id="KW-0812">Transmembrane</keyword>
<keyword evidence="1" id="KW-0472">Membrane</keyword>
<reference evidence="2" key="1">
    <citation type="submission" date="2018-02" db="EMBL/GenBank/DDBJ databases">
        <authorList>
            <person name="Cohen D.B."/>
            <person name="Kent A.D."/>
        </authorList>
    </citation>
    <scope>NUCLEOTIDE SEQUENCE</scope>
</reference>
<protein>
    <submittedName>
        <fullName evidence="2">Uncharacterized protein</fullName>
    </submittedName>
</protein>
<accession>A0A2N9HKI7</accession>
<name>A0A2N9HKI7_FAGSY</name>
<proteinExistence type="predicted"/>
<dbReference type="AlphaFoldDB" id="A0A2N9HKI7"/>
<evidence type="ECO:0000313" key="2">
    <source>
        <dbReference type="EMBL" id="SPD12485.1"/>
    </source>
</evidence>
<feature type="transmembrane region" description="Helical" evidence="1">
    <location>
        <begin position="146"/>
        <end position="166"/>
    </location>
</feature>
<dbReference type="EMBL" id="OIVN01003621">
    <property type="protein sequence ID" value="SPD12485.1"/>
    <property type="molecule type" value="Genomic_DNA"/>
</dbReference>
<organism evidence="2">
    <name type="scientific">Fagus sylvatica</name>
    <name type="common">Beechnut</name>
    <dbReference type="NCBI Taxonomy" id="28930"/>
    <lineage>
        <taxon>Eukaryota</taxon>
        <taxon>Viridiplantae</taxon>
        <taxon>Streptophyta</taxon>
        <taxon>Embryophyta</taxon>
        <taxon>Tracheophyta</taxon>
        <taxon>Spermatophyta</taxon>
        <taxon>Magnoliopsida</taxon>
        <taxon>eudicotyledons</taxon>
        <taxon>Gunneridae</taxon>
        <taxon>Pentapetalae</taxon>
        <taxon>rosids</taxon>
        <taxon>fabids</taxon>
        <taxon>Fagales</taxon>
        <taxon>Fagaceae</taxon>
        <taxon>Fagus</taxon>
    </lineage>
</organism>
<keyword evidence="1" id="KW-1133">Transmembrane helix</keyword>
<feature type="transmembrane region" description="Helical" evidence="1">
    <location>
        <begin position="178"/>
        <end position="202"/>
    </location>
</feature>
<evidence type="ECO:0000256" key="1">
    <source>
        <dbReference type="SAM" id="Phobius"/>
    </source>
</evidence>